<keyword evidence="1" id="KW-0812">Transmembrane</keyword>
<protein>
    <submittedName>
        <fullName evidence="2">Uncharacterized protein</fullName>
    </submittedName>
</protein>
<keyword evidence="1" id="KW-0472">Membrane</keyword>
<comment type="caution">
    <text evidence="2">The sequence shown here is derived from an EMBL/GenBank/DDBJ whole genome shotgun (WGS) entry which is preliminary data.</text>
</comment>
<keyword evidence="1" id="KW-1133">Transmembrane helix</keyword>
<organism evidence="2 3">
    <name type="scientific">Levilactobacillus zymae</name>
    <dbReference type="NCBI Taxonomy" id="267363"/>
    <lineage>
        <taxon>Bacteria</taxon>
        <taxon>Bacillati</taxon>
        <taxon>Bacillota</taxon>
        <taxon>Bacilli</taxon>
        <taxon>Lactobacillales</taxon>
        <taxon>Lactobacillaceae</taxon>
        <taxon>Levilactobacillus</taxon>
    </lineage>
</organism>
<evidence type="ECO:0000313" key="3">
    <source>
        <dbReference type="Proteomes" id="UP000321794"/>
    </source>
</evidence>
<reference evidence="2 3" key="1">
    <citation type="submission" date="2019-07" db="EMBL/GenBank/DDBJ databases">
        <title>Whole genome shotgun sequence of Lactobacillus zymae NBRC 107157.</title>
        <authorList>
            <person name="Hosoyama A."/>
            <person name="Uohara A."/>
            <person name="Ohji S."/>
            <person name="Ichikawa N."/>
        </authorList>
    </citation>
    <scope>NUCLEOTIDE SEQUENCE [LARGE SCALE GENOMIC DNA]</scope>
    <source>
        <strain evidence="2 3">NBRC 107157</strain>
    </source>
</reference>
<dbReference type="Proteomes" id="UP000321794">
    <property type="component" value="Unassembled WGS sequence"/>
</dbReference>
<keyword evidence="3" id="KW-1185">Reference proteome</keyword>
<evidence type="ECO:0000313" key="2">
    <source>
        <dbReference type="EMBL" id="GEO72534.1"/>
    </source>
</evidence>
<dbReference type="RefSeq" id="WP_263862347.1">
    <property type="nucleotide sequence ID" value="NZ_BJZK01000020.1"/>
</dbReference>
<proteinExistence type="predicted"/>
<feature type="transmembrane region" description="Helical" evidence="1">
    <location>
        <begin position="20"/>
        <end position="39"/>
    </location>
</feature>
<sequence length="42" mass="4850">MREFGKWVHGYWENTLLADLLEGTFAVIMTVVLAVGHRWSSK</sequence>
<name>A0ABQ0WXI3_9LACO</name>
<dbReference type="EMBL" id="BJZK01000020">
    <property type="protein sequence ID" value="GEO72534.1"/>
    <property type="molecule type" value="Genomic_DNA"/>
</dbReference>
<gene>
    <name evidence="2" type="ORF">LZY01_17020</name>
</gene>
<evidence type="ECO:0000256" key="1">
    <source>
        <dbReference type="SAM" id="Phobius"/>
    </source>
</evidence>
<accession>A0ABQ0WXI3</accession>